<accession>A0A7S0QFC2</accession>
<proteinExistence type="predicted"/>
<protein>
    <submittedName>
        <fullName evidence="1">Uncharacterized protein</fullName>
    </submittedName>
</protein>
<dbReference type="AlphaFoldDB" id="A0A7S0QFC2"/>
<dbReference type="EMBL" id="HBEZ01014892">
    <property type="protein sequence ID" value="CAD8630547.1"/>
    <property type="molecule type" value="Transcribed_RNA"/>
</dbReference>
<sequence length="116" mass="12433">MGLLVHGDRLFSASHYCMIQEWALGTWAALRTVQACAGKPWHPPVCMVVSGSQLVCGLLLDSSQSQTGVRVWGLENLDLQHTLLQPSGEYVSALLAVDGGVWAGLECDVVVWGRGA</sequence>
<organism evidence="1">
    <name type="scientific">Cryptomonas curvata</name>
    <dbReference type="NCBI Taxonomy" id="233186"/>
    <lineage>
        <taxon>Eukaryota</taxon>
        <taxon>Cryptophyceae</taxon>
        <taxon>Cryptomonadales</taxon>
        <taxon>Cryptomonadaceae</taxon>
        <taxon>Cryptomonas</taxon>
    </lineage>
</organism>
<name>A0A7S0QFC2_9CRYP</name>
<dbReference type="InterPro" id="IPR011047">
    <property type="entry name" value="Quinoprotein_ADH-like_sf"/>
</dbReference>
<gene>
    <name evidence="1" type="ORF">CCUR1050_LOCUS8226</name>
</gene>
<evidence type="ECO:0000313" key="1">
    <source>
        <dbReference type="EMBL" id="CAD8630547.1"/>
    </source>
</evidence>
<dbReference type="SUPFAM" id="SSF50998">
    <property type="entry name" value="Quinoprotein alcohol dehydrogenase-like"/>
    <property type="match status" value="1"/>
</dbReference>
<reference evidence="1" key="1">
    <citation type="submission" date="2021-01" db="EMBL/GenBank/DDBJ databases">
        <authorList>
            <person name="Corre E."/>
            <person name="Pelletier E."/>
            <person name="Niang G."/>
            <person name="Scheremetjew M."/>
            <person name="Finn R."/>
            <person name="Kale V."/>
            <person name="Holt S."/>
            <person name="Cochrane G."/>
            <person name="Meng A."/>
            <person name="Brown T."/>
            <person name="Cohen L."/>
        </authorList>
    </citation>
    <scope>NUCLEOTIDE SEQUENCE</scope>
    <source>
        <strain evidence="1">CCAP979/52</strain>
    </source>
</reference>